<evidence type="ECO:0000259" key="11">
    <source>
        <dbReference type="PROSITE" id="PS51192"/>
    </source>
</evidence>
<evidence type="ECO:0000256" key="9">
    <source>
        <dbReference type="SAM" id="MobiDB-lite"/>
    </source>
</evidence>
<dbReference type="SUPFAM" id="SSF57850">
    <property type="entry name" value="RING/U-box"/>
    <property type="match status" value="1"/>
</dbReference>
<sequence>MCEGARPPTPSPAARKKMKVKTSPSLLFGVGSSAEKEQQRVNKKLQQLKELGIDLPDAEMMALLQRNCFSVPGAASEYFERLTKQETKAPDDERTNATLQQTLQKLETVENAFQVLGKTSMQASVNRQGVQLQVGEELSLQAENAGKKRLRPGLAVSSTGIVRIATLQQSQIGRLDRNMETLLHPLMKTGLVRLAGVCEVPPVSSHMFASFDVTVFVYVSVKAFDAFKEGDTNFYLSDQLYTLLQMINGAVTPSLDALASRSASDTDDPTSQVNPEDLDTLFSECAGANDLHNSMDGTDVDPSEHLVQYLNAIELRDHQKQALRWMLWRENQLRNGVSEQESNDPMWEERQFRSNSSYYVNPFEKSASLTRPDPPAPCLGGILADDMGMGKTMMLLSLVAYQKHVAGKTLVVCPLSLLHQWKNEALDRFLPNTLSVHVYYGDDRDAGPGFAANRVIKSDLVLTTYGVLSAEFEKDGLLTTTEWNRVILDEAHSIKNRTTGYFKTCSALKATHRWCLTGTPIQNTLDDMFSLLCFLQYQPWSRVAWWKRVITKPYEDGDDVNALGRLKVILTPILLRRTKHSRDKQGNMIVQLPPKHIDLIQLEFSSDERAFYQAVFDKSRAEFNGFVASGAAATSYVAIFALLLRLRQACDHPLLALGKDFEQELKQDTKNGEVSSATSARSIFQPQQNESSEAYYQRIAAQLQKDMQASNRTQLMGNGSTADDNESSSSGGLTASYIQSVIAQVEDGLESQECPICLDPPENAVLTPCAHVLCDQCLRDSLANDPENGCPVCRTVVDMAKVFKLPPPSAPKMQDEDSGQRPRKWIGSLTASPVEQTTDAADNGTGFESAKLQQLLRDLKAIKLENNNAAPEQKRKVVVFSQWTSMLDMVSELLTRHGFSHCMFNGGLNQEARERVLTKFTKDPDVEVLVISLKAGGVGLNLTCASVVILLDPWWNPGVEEQAIDRVHRLGQSQDVIVKRYVVNDTVEDMILQLQQRKEKLAKHVLVVSKAHDDRRSLDYAMELKMLTRSRSKASNQPVFIDDKWNDAYIQTKDEQIDALLAADASQRGWDELEEENSEQEADSDEDAWHSDSDESEDNDEDWLERPHMRPTLTFTQRWLAGGSLLQNVGWTLASVGVAPLLLYVSLPRSDELLWPLQSTRLMGTLTKVLLNVATLLVAALALYGASCSVGPLTVNWRQVELEKPQICGERLLQGGRETAVELEKPQICGERLLQGGREVLKTAMDTLSIDSSSDAPLRRLDEDLWTLVATLDAPVVRELMVLSAGALVLLTCFHRLWLKTLVLLTATSYAVFNVLTEVQMQQRAAVEIFSLDPTFAFVNESIFVAIDGQNLEEGGTVAWAPYWGGVQQQQAQACPKHFPQQLNNGGVLVTFGQVNEYVPCYLSAKETISAVIVDGEIQPSEAFQCFETIRLRVKDQKSVPGWSLHKHQQEEEPFPTEKHEL</sequence>
<feature type="region of interest" description="Disordered" evidence="9">
    <location>
        <begin position="1443"/>
        <end position="1462"/>
    </location>
</feature>
<keyword evidence="14" id="KW-1185">Reference proteome</keyword>
<feature type="domain" description="Helicase ATP-binding" evidence="11">
    <location>
        <begin position="372"/>
        <end position="538"/>
    </location>
</feature>
<dbReference type="CDD" id="cd18008">
    <property type="entry name" value="DEXDc_SHPRH-like"/>
    <property type="match status" value="1"/>
</dbReference>
<dbReference type="Pfam" id="PF00271">
    <property type="entry name" value="Helicase_C"/>
    <property type="match status" value="1"/>
</dbReference>
<dbReference type="SUPFAM" id="SSF52540">
    <property type="entry name" value="P-loop containing nucleoside triphosphate hydrolases"/>
    <property type="match status" value="2"/>
</dbReference>
<dbReference type="InterPro" id="IPR001841">
    <property type="entry name" value="Znf_RING"/>
</dbReference>
<feature type="region of interest" description="Disordered" evidence="9">
    <location>
        <begin position="668"/>
        <end position="689"/>
    </location>
</feature>
<evidence type="ECO:0000259" key="10">
    <source>
        <dbReference type="PROSITE" id="PS50089"/>
    </source>
</evidence>
<dbReference type="PROSITE" id="PS51194">
    <property type="entry name" value="HELICASE_CTER"/>
    <property type="match status" value="1"/>
</dbReference>
<dbReference type="GO" id="GO:0008094">
    <property type="term" value="F:ATP-dependent activity, acting on DNA"/>
    <property type="evidence" value="ECO:0007669"/>
    <property type="project" value="TreeGrafter"/>
</dbReference>
<dbReference type="GO" id="GO:0005524">
    <property type="term" value="F:ATP binding"/>
    <property type="evidence" value="ECO:0007669"/>
    <property type="project" value="UniProtKB-KW"/>
</dbReference>
<keyword evidence="6" id="KW-0862">Zinc</keyword>
<keyword evidence="4" id="KW-0378">Hydrolase</keyword>
<keyword evidence="1" id="KW-0479">Metal-binding</keyword>
<evidence type="ECO:0000256" key="8">
    <source>
        <dbReference type="PROSITE-ProRule" id="PRU00175"/>
    </source>
</evidence>
<dbReference type="CDD" id="cd18793">
    <property type="entry name" value="SF2_C_SNF"/>
    <property type="match status" value="1"/>
</dbReference>
<dbReference type="GO" id="GO:0005634">
    <property type="term" value="C:nucleus"/>
    <property type="evidence" value="ECO:0007669"/>
    <property type="project" value="TreeGrafter"/>
</dbReference>
<dbReference type="PROSITE" id="PS50089">
    <property type="entry name" value="ZF_RING_2"/>
    <property type="match status" value="1"/>
</dbReference>
<evidence type="ECO:0000256" key="6">
    <source>
        <dbReference type="ARBA" id="ARBA00022833"/>
    </source>
</evidence>
<feature type="compositionally biased region" description="Acidic residues" evidence="9">
    <location>
        <begin position="1094"/>
        <end position="1103"/>
    </location>
</feature>
<dbReference type="SMART" id="SM00487">
    <property type="entry name" value="DEXDc"/>
    <property type="match status" value="1"/>
</dbReference>
<proteinExistence type="predicted"/>
<dbReference type="SMART" id="SM00184">
    <property type="entry name" value="RING"/>
    <property type="match status" value="1"/>
</dbReference>
<evidence type="ECO:0000256" key="4">
    <source>
        <dbReference type="ARBA" id="ARBA00022801"/>
    </source>
</evidence>
<evidence type="ECO:0000256" key="2">
    <source>
        <dbReference type="ARBA" id="ARBA00022741"/>
    </source>
</evidence>
<dbReference type="InterPro" id="IPR001650">
    <property type="entry name" value="Helicase_C-like"/>
</dbReference>
<dbReference type="Gene3D" id="3.30.40.10">
    <property type="entry name" value="Zinc/RING finger domain, C3HC4 (zinc finger)"/>
    <property type="match status" value="1"/>
</dbReference>
<feature type="domain" description="RING-type" evidence="10">
    <location>
        <begin position="754"/>
        <end position="794"/>
    </location>
</feature>
<feature type="compositionally biased region" description="Polar residues" evidence="9">
    <location>
        <begin position="672"/>
        <end position="689"/>
    </location>
</feature>
<dbReference type="Pfam" id="PF13920">
    <property type="entry name" value="zf-C3HC4_3"/>
    <property type="match status" value="1"/>
</dbReference>
<evidence type="ECO:0000256" key="5">
    <source>
        <dbReference type="ARBA" id="ARBA00022806"/>
    </source>
</evidence>
<evidence type="ECO:0000313" key="13">
    <source>
        <dbReference type="EMBL" id="OWZ12110.1"/>
    </source>
</evidence>
<dbReference type="InterPro" id="IPR014001">
    <property type="entry name" value="Helicase_ATP-bd"/>
</dbReference>
<dbReference type="PROSITE" id="PS51192">
    <property type="entry name" value="HELICASE_ATP_BIND_1"/>
    <property type="match status" value="1"/>
</dbReference>
<dbReference type="GO" id="GO:0004386">
    <property type="term" value="F:helicase activity"/>
    <property type="evidence" value="ECO:0007669"/>
    <property type="project" value="UniProtKB-KW"/>
</dbReference>
<dbReference type="GO" id="GO:0008270">
    <property type="term" value="F:zinc ion binding"/>
    <property type="evidence" value="ECO:0007669"/>
    <property type="project" value="UniProtKB-KW"/>
</dbReference>
<gene>
    <name evidence="13" type="ORF">PHMEG_00014775</name>
</gene>
<dbReference type="Gene3D" id="3.40.50.10810">
    <property type="entry name" value="Tandem AAA-ATPase domain"/>
    <property type="match status" value="1"/>
</dbReference>
<dbReference type="InterPro" id="IPR027417">
    <property type="entry name" value="P-loop_NTPase"/>
</dbReference>
<dbReference type="OrthoDB" id="448448at2759"/>
<dbReference type="PANTHER" id="PTHR45626:SF22">
    <property type="entry name" value="DNA REPAIR PROTEIN RAD5"/>
    <property type="match status" value="1"/>
</dbReference>
<evidence type="ECO:0000259" key="12">
    <source>
        <dbReference type="PROSITE" id="PS51194"/>
    </source>
</evidence>
<dbReference type="Proteomes" id="UP000198211">
    <property type="component" value="Unassembled WGS sequence"/>
</dbReference>
<evidence type="ECO:0000256" key="1">
    <source>
        <dbReference type="ARBA" id="ARBA00022723"/>
    </source>
</evidence>
<keyword evidence="5" id="KW-0347">Helicase</keyword>
<dbReference type="InterPro" id="IPR013083">
    <property type="entry name" value="Znf_RING/FYVE/PHD"/>
</dbReference>
<evidence type="ECO:0000256" key="3">
    <source>
        <dbReference type="ARBA" id="ARBA00022771"/>
    </source>
</evidence>
<evidence type="ECO:0000256" key="7">
    <source>
        <dbReference type="ARBA" id="ARBA00022840"/>
    </source>
</evidence>
<reference evidence="14" key="1">
    <citation type="submission" date="2017-03" db="EMBL/GenBank/DDBJ databases">
        <title>Phytopthora megakarya and P. palmivora, two closely related causual agents of cacao black pod achieved similar genome size and gene model numbers by different mechanisms.</title>
        <authorList>
            <person name="Ali S."/>
            <person name="Shao J."/>
            <person name="Larry D.J."/>
            <person name="Kronmiller B."/>
            <person name="Shen D."/>
            <person name="Strem M.D."/>
            <person name="Melnick R.L."/>
            <person name="Guiltinan M.J."/>
            <person name="Tyler B.M."/>
            <person name="Meinhardt L.W."/>
            <person name="Bailey B.A."/>
        </authorList>
    </citation>
    <scope>NUCLEOTIDE SEQUENCE [LARGE SCALE GENOMIC DNA]</scope>
    <source>
        <strain evidence="14">zdho120</strain>
    </source>
</reference>
<protein>
    <submittedName>
        <fullName evidence="13">DNA repair protein</fullName>
    </submittedName>
</protein>
<feature type="region of interest" description="Disordered" evidence="9">
    <location>
        <begin position="1"/>
        <end position="22"/>
    </location>
</feature>
<dbReference type="GO" id="GO:0016787">
    <property type="term" value="F:hydrolase activity"/>
    <property type="evidence" value="ECO:0007669"/>
    <property type="project" value="UniProtKB-KW"/>
</dbReference>
<keyword evidence="3 8" id="KW-0863">Zinc-finger</keyword>
<dbReference type="InterPro" id="IPR050628">
    <property type="entry name" value="SNF2_RAD54_helicase_TF"/>
</dbReference>
<dbReference type="InterPro" id="IPR000330">
    <property type="entry name" value="SNF2_N"/>
</dbReference>
<name>A0A225W5F6_9STRA</name>
<dbReference type="Pfam" id="PF00176">
    <property type="entry name" value="SNF2-rel_dom"/>
    <property type="match status" value="1"/>
</dbReference>
<dbReference type="STRING" id="4795.A0A225W5F6"/>
<feature type="region of interest" description="Disordered" evidence="9">
    <location>
        <begin position="1070"/>
        <end position="1106"/>
    </location>
</feature>
<accession>A0A225W5F6</accession>
<dbReference type="SMART" id="SM00490">
    <property type="entry name" value="HELICc"/>
    <property type="match status" value="1"/>
</dbReference>
<dbReference type="InterPro" id="IPR038718">
    <property type="entry name" value="SNF2-like_sf"/>
</dbReference>
<feature type="compositionally biased region" description="Acidic residues" evidence="9">
    <location>
        <begin position="1072"/>
        <end position="1086"/>
    </location>
</feature>
<dbReference type="PANTHER" id="PTHR45626">
    <property type="entry name" value="TRANSCRIPTION TERMINATION FACTOR 2-RELATED"/>
    <property type="match status" value="1"/>
</dbReference>
<feature type="domain" description="Helicase C-terminal" evidence="12">
    <location>
        <begin position="854"/>
        <end position="1016"/>
    </location>
</feature>
<dbReference type="InterPro" id="IPR017907">
    <property type="entry name" value="Znf_RING_CS"/>
</dbReference>
<comment type="caution">
    <text evidence="13">The sequence shown here is derived from an EMBL/GenBank/DDBJ whole genome shotgun (WGS) entry which is preliminary data.</text>
</comment>
<dbReference type="GO" id="GO:0006281">
    <property type="term" value="P:DNA repair"/>
    <property type="evidence" value="ECO:0007669"/>
    <property type="project" value="TreeGrafter"/>
</dbReference>
<dbReference type="PROSITE" id="PS00518">
    <property type="entry name" value="ZF_RING_1"/>
    <property type="match status" value="1"/>
</dbReference>
<keyword evidence="2" id="KW-0547">Nucleotide-binding</keyword>
<dbReference type="EMBL" id="NBNE01001938">
    <property type="protein sequence ID" value="OWZ12110.1"/>
    <property type="molecule type" value="Genomic_DNA"/>
</dbReference>
<dbReference type="InterPro" id="IPR049730">
    <property type="entry name" value="SNF2/RAD54-like_C"/>
</dbReference>
<feature type="compositionally biased region" description="Basic and acidic residues" evidence="9">
    <location>
        <begin position="1448"/>
        <end position="1462"/>
    </location>
</feature>
<keyword evidence="7" id="KW-0067">ATP-binding</keyword>
<organism evidence="13 14">
    <name type="scientific">Phytophthora megakarya</name>
    <dbReference type="NCBI Taxonomy" id="4795"/>
    <lineage>
        <taxon>Eukaryota</taxon>
        <taxon>Sar</taxon>
        <taxon>Stramenopiles</taxon>
        <taxon>Oomycota</taxon>
        <taxon>Peronosporomycetes</taxon>
        <taxon>Peronosporales</taxon>
        <taxon>Peronosporaceae</taxon>
        <taxon>Phytophthora</taxon>
    </lineage>
</organism>
<evidence type="ECO:0000313" key="14">
    <source>
        <dbReference type="Proteomes" id="UP000198211"/>
    </source>
</evidence>
<dbReference type="Gene3D" id="3.40.50.300">
    <property type="entry name" value="P-loop containing nucleotide triphosphate hydrolases"/>
    <property type="match status" value="1"/>
</dbReference>